<keyword evidence="4" id="KW-1185">Reference proteome</keyword>
<dbReference type="Proteomes" id="UP001139012">
    <property type="component" value="Unassembled WGS sequence"/>
</dbReference>
<proteinExistence type="predicted"/>
<comment type="caution">
    <text evidence="3">The sequence shown here is derived from an EMBL/GenBank/DDBJ whole genome shotgun (WGS) entry which is preliminary data.</text>
</comment>
<dbReference type="InterPro" id="IPR013321">
    <property type="entry name" value="Arc_rbn_hlx_hlx"/>
</dbReference>
<name>A0ABS9M227_9BRAD</name>
<evidence type="ECO:0000256" key="1">
    <source>
        <dbReference type="SAM" id="MobiDB-lite"/>
    </source>
</evidence>
<protein>
    <submittedName>
        <fullName evidence="3">Arc family DNA-binding protein</fullName>
    </submittedName>
</protein>
<dbReference type="InterPro" id="IPR010985">
    <property type="entry name" value="Ribbon_hlx_hlx"/>
</dbReference>
<reference evidence="3" key="1">
    <citation type="submission" date="2022-01" db="EMBL/GenBank/DDBJ databases">
        <title>Genome sequnece data of strain Bradyrhizobium sp. nov.</title>
        <authorList>
            <person name="Zhang J."/>
        </authorList>
    </citation>
    <scope>NUCLEOTIDE SEQUENCE</scope>
    <source>
        <strain evidence="3">WYCCWR 12774</strain>
    </source>
</reference>
<dbReference type="RefSeq" id="WP_237874357.1">
    <property type="nucleotide sequence ID" value="NZ_JAKLUA010000047.1"/>
</dbReference>
<dbReference type="Gene3D" id="1.10.1220.10">
    <property type="entry name" value="Met repressor-like"/>
    <property type="match status" value="1"/>
</dbReference>
<feature type="compositionally biased region" description="Basic and acidic residues" evidence="1">
    <location>
        <begin position="45"/>
        <end position="54"/>
    </location>
</feature>
<dbReference type="Pfam" id="PF03869">
    <property type="entry name" value="Arc"/>
    <property type="match status" value="1"/>
</dbReference>
<gene>
    <name evidence="3" type="ORF">L6637_41440</name>
</gene>
<accession>A0ABS9M227</accession>
<dbReference type="EMBL" id="JAKLUA010000047">
    <property type="protein sequence ID" value="MCG2673342.1"/>
    <property type="molecule type" value="Genomic_DNA"/>
</dbReference>
<evidence type="ECO:0000313" key="3">
    <source>
        <dbReference type="EMBL" id="MCG2673342.1"/>
    </source>
</evidence>
<feature type="domain" description="Arc-like DNA binding" evidence="2">
    <location>
        <begin position="2"/>
        <end position="39"/>
    </location>
</feature>
<sequence length="63" mass="7278">MARNDPQFLLRVPQDVRDWLKQRSVRTQVSMNAEIVKSIRARMTSLDRKSRRAEPVSSAGPLQ</sequence>
<feature type="region of interest" description="Disordered" evidence="1">
    <location>
        <begin position="43"/>
        <end position="63"/>
    </location>
</feature>
<evidence type="ECO:0000259" key="2">
    <source>
        <dbReference type="Pfam" id="PF03869"/>
    </source>
</evidence>
<dbReference type="GO" id="GO:0003677">
    <property type="term" value="F:DNA binding"/>
    <property type="evidence" value="ECO:0007669"/>
    <property type="project" value="UniProtKB-KW"/>
</dbReference>
<evidence type="ECO:0000313" key="4">
    <source>
        <dbReference type="Proteomes" id="UP001139012"/>
    </source>
</evidence>
<keyword evidence="3" id="KW-0238">DNA-binding</keyword>
<organism evidence="3 4">
    <name type="scientific">Bradyrhizobium zhengyangense</name>
    <dbReference type="NCBI Taxonomy" id="2911009"/>
    <lineage>
        <taxon>Bacteria</taxon>
        <taxon>Pseudomonadati</taxon>
        <taxon>Pseudomonadota</taxon>
        <taxon>Alphaproteobacteria</taxon>
        <taxon>Hyphomicrobiales</taxon>
        <taxon>Nitrobacteraceae</taxon>
        <taxon>Bradyrhizobium</taxon>
    </lineage>
</organism>
<dbReference type="SUPFAM" id="SSF47598">
    <property type="entry name" value="Ribbon-helix-helix"/>
    <property type="match status" value="1"/>
</dbReference>
<dbReference type="InterPro" id="IPR005569">
    <property type="entry name" value="Arc_DNA-bd_dom"/>
</dbReference>